<evidence type="ECO:0000313" key="2">
    <source>
        <dbReference type="Proteomes" id="UP000191418"/>
    </source>
</evidence>
<gene>
    <name evidence="1" type="ORF">BTE48_01065</name>
</gene>
<evidence type="ECO:0000313" key="1">
    <source>
        <dbReference type="EMBL" id="OPX57050.1"/>
    </source>
</evidence>
<comment type="caution">
    <text evidence="1">The sequence shown here is derived from an EMBL/GenBank/DDBJ whole genome shotgun (WGS) entry which is preliminary data.</text>
</comment>
<sequence>MSITKSQWQEIEEELKTLRCKVVFDYQGQAISVERIRTGESRLDLAVYLDGNIVLGWGWPDGEVFDPQVKLLWRQRSKSIFKPAEKQKLIKEIGVRRAKKHFPKLDDKIEWYDPVFTSAAALVRQYKKLEGLSLKSCGYSAPVDTESAA</sequence>
<protein>
    <submittedName>
        <fullName evidence="1">Uncharacterized protein</fullName>
    </submittedName>
</protein>
<name>A0A1T4QYL5_9GAMM</name>
<dbReference type="OrthoDB" id="6690744at2"/>
<dbReference type="STRING" id="64969.SAMN02745127_02090"/>
<keyword evidence="2" id="KW-1185">Reference proteome</keyword>
<reference evidence="1 2" key="1">
    <citation type="submission" date="2017-01" db="EMBL/GenBank/DDBJ databases">
        <title>Genome Sequencing of a Marine Spirillum, Oceanospirillum multiglobuliferum ATCC 33336, from Japan.</title>
        <authorList>
            <person name="Carney J.G."/>
            <person name="Trachtenberg A.M."/>
            <person name="Rheaume B.A."/>
            <person name="Linnane J.D."/>
            <person name="Pitts N.L."/>
            <person name="Mykles D.L."/>
            <person name="Maclea K.S."/>
        </authorList>
    </citation>
    <scope>NUCLEOTIDE SEQUENCE [LARGE SCALE GENOMIC DNA]</scope>
    <source>
        <strain evidence="1 2">ATCC 33336</strain>
    </source>
</reference>
<dbReference type="EMBL" id="MTSM01000001">
    <property type="protein sequence ID" value="OPX57050.1"/>
    <property type="molecule type" value="Genomic_DNA"/>
</dbReference>
<dbReference type="AlphaFoldDB" id="A0A1T4QYL5"/>
<accession>A0A1T4QYL5</accession>
<organism evidence="1 2">
    <name type="scientific">Oceanospirillum multiglobuliferum</name>
    <dbReference type="NCBI Taxonomy" id="64969"/>
    <lineage>
        <taxon>Bacteria</taxon>
        <taxon>Pseudomonadati</taxon>
        <taxon>Pseudomonadota</taxon>
        <taxon>Gammaproteobacteria</taxon>
        <taxon>Oceanospirillales</taxon>
        <taxon>Oceanospirillaceae</taxon>
        <taxon>Oceanospirillum</taxon>
    </lineage>
</organism>
<dbReference type="Proteomes" id="UP000191418">
    <property type="component" value="Unassembled WGS sequence"/>
</dbReference>
<proteinExistence type="predicted"/>
<dbReference type="RefSeq" id="WP_078745672.1">
    <property type="nucleotide sequence ID" value="NZ_FUXG01000013.1"/>
</dbReference>